<dbReference type="GO" id="GO:0005782">
    <property type="term" value="C:peroxisomal matrix"/>
    <property type="evidence" value="ECO:0007669"/>
    <property type="project" value="TreeGrafter"/>
</dbReference>
<dbReference type="InterPro" id="IPR042303">
    <property type="entry name" value="Malonyl_CoA_deC_C_sf"/>
</dbReference>
<dbReference type="EMBL" id="ASGP02000002">
    <property type="protein sequence ID" value="KAH9520909.1"/>
    <property type="molecule type" value="Genomic_DNA"/>
</dbReference>
<protein>
    <submittedName>
        <fullName evidence="3">Malonyl-coa decarboxylase</fullName>
    </submittedName>
</protein>
<dbReference type="Proteomes" id="UP000790347">
    <property type="component" value="Unassembled WGS sequence"/>
</dbReference>
<feature type="domain" description="Malonyl-CoA decarboxylase C-terminal" evidence="1">
    <location>
        <begin position="249"/>
        <end position="347"/>
    </location>
</feature>
<feature type="domain" description="Malonyl-CoA decarboxylase C-terminal" evidence="1">
    <location>
        <begin position="398"/>
        <end position="588"/>
    </location>
</feature>
<dbReference type="AlphaFoldDB" id="A0A922I290"/>
<dbReference type="Gene3D" id="1.20.140.90">
    <property type="entry name" value="Malonyl-CoA decarboxylase, oligemerization domain"/>
    <property type="match status" value="1"/>
</dbReference>
<reference evidence="4" key="4">
    <citation type="journal article" date="2022" name="Res Sq">
        <title>Comparative Genomics Reveals Insights into the Divergent Evolution of Astigmatic Mites and Household Pest Adaptations.</title>
        <authorList>
            <person name="Xiong Q."/>
            <person name="Wan A.T.-Y."/>
            <person name="Liu X.-Y."/>
            <person name="Fung C.S.-H."/>
            <person name="Xiao X."/>
            <person name="Malainual N."/>
            <person name="Hou J."/>
            <person name="Wang L."/>
            <person name="Wang M."/>
            <person name="Yang K."/>
            <person name="Cui Y."/>
            <person name="Leung E."/>
            <person name="Nong W."/>
            <person name="Shin S.-K."/>
            <person name="Au S."/>
            <person name="Jeong K.Y."/>
            <person name="Chew F.T."/>
            <person name="Hui J."/>
            <person name="Leung T.F."/>
            <person name="Tungtrongchitr A."/>
            <person name="Zhong N."/>
            <person name="Liu Z."/>
            <person name="Tsui S."/>
        </authorList>
    </citation>
    <scope>NUCLEOTIDE SEQUENCE</scope>
    <source>
        <strain evidence="4">Derf</strain>
        <tissue evidence="4">Whole organism</tissue>
    </source>
</reference>
<dbReference type="Proteomes" id="UP000828236">
    <property type="component" value="Unassembled WGS sequence"/>
</dbReference>
<dbReference type="OrthoDB" id="426718at2759"/>
<dbReference type="InterPro" id="IPR038917">
    <property type="entry name" value="Malonyl_CoA_deC"/>
</dbReference>
<reference evidence="4" key="1">
    <citation type="submission" date="2013-05" db="EMBL/GenBank/DDBJ databases">
        <authorList>
            <person name="Yim A.K.Y."/>
            <person name="Chan T.F."/>
            <person name="Ji K.M."/>
            <person name="Liu X.Y."/>
            <person name="Zhou J.W."/>
            <person name="Li R.Q."/>
            <person name="Yang K.Y."/>
            <person name="Li J."/>
            <person name="Li M."/>
            <person name="Law P.T.W."/>
            <person name="Wu Y.L."/>
            <person name="Cai Z.L."/>
            <person name="Qin H."/>
            <person name="Bao Y."/>
            <person name="Leung R.K.K."/>
            <person name="Ng P.K.S."/>
            <person name="Zou J."/>
            <person name="Zhong X.J."/>
            <person name="Ran P.X."/>
            <person name="Zhong N.S."/>
            <person name="Liu Z.G."/>
            <person name="Tsui S.K.W."/>
        </authorList>
    </citation>
    <scope>NUCLEOTIDE SEQUENCE</scope>
    <source>
        <strain evidence="4">Derf</strain>
        <tissue evidence="4">Whole organism</tissue>
    </source>
</reference>
<comment type="caution">
    <text evidence="4">The sequence shown here is derived from an EMBL/GenBank/DDBJ whole genome shotgun (WGS) entry which is preliminary data.</text>
</comment>
<dbReference type="EMBL" id="SDOV01000001">
    <property type="protein sequence ID" value="KAH7645106.1"/>
    <property type="molecule type" value="Genomic_DNA"/>
</dbReference>
<dbReference type="GO" id="GO:0005759">
    <property type="term" value="C:mitochondrial matrix"/>
    <property type="evidence" value="ECO:0007669"/>
    <property type="project" value="TreeGrafter"/>
</dbReference>
<dbReference type="GO" id="GO:0006085">
    <property type="term" value="P:acetyl-CoA biosynthetic process"/>
    <property type="evidence" value="ECO:0007669"/>
    <property type="project" value="TreeGrafter"/>
</dbReference>
<dbReference type="Pfam" id="PF05292">
    <property type="entry name" value="MCD"/>
    <property type="match status" value="2"/>
</dbReference>
<dbReference type="InterPro" id="IPR035372">
    <property type="entry name" value="MCD_N"/>
</dbReference>
<accession>A0A922I290</accession>
<dbReference type="Gene3D" id="3.40.630.150">
    <property type="entry name" value="Malonyl-CoA decarboxylase, catalytic domain"/>
    <property type="match status" value="2"/>
</dbReference>
<dbReference type="GO" id="GO:0006633">
    <property type="term" value="P:fatty acid biosynthetic process"/>
    <property type="evidence" value="ECO:0007669"/>
    <property type="project" value="InterPro"/>
</dbReference>
<reference evidence="3" key="2">
    <citation type="submission" date="2020-06" db="EMBL/GenBank/DDBJ databases">
        <authorList>
            <person name="Ji K."/>
            <person name="Li J."/>
        </authorList>
    </citation>
    <scope>NUCLEOTIDE SEQUENCE</scope>
    <source>
        <strain evidence="3">JKM2019</strain>
        <tissue evidence="3">Whole body</tissue>
    </source>
</reference>
<evidence type="ECO:0000259" key="1">
    <source>
        <dbReference type="Pfam" id="PF05292"/>
    </source>
</evidence>
<dbReference type="PANTHER" id="PTHR28641:SF1">
    <property type="entry name" value="MALONYL-COA DECARBOXYLASE, MITOCHONDRIAL"/>
    <property type="match status" value="1"/>
</dbReference>
<gene>
    <name evidence="4" type="ORF">DERF_004589</name>
    <name evidence="3" type="ORF">HUG17_0644</name>
</gene>
<keyword evidence="5" id="KW-1185">Reference proteome</keyword>
<dbReference type="GO" id="GO:0050080">
    <property type="term" value="F:malonyl-CoA decarboxylase activity"/>
    <property type="evidence" value="ECO:0007669"/>
    <property type="project" value="InterPro"/>
</dbReference>
<dbReference type="InterPro" id="IPR038351">
    <property type="entry name" value="MCD_N_sf"/>
</dbReference>
<evidence type="ECO:0000259" key="2">
    <source>
        <dbReference type="Pfam" id="PF17408"/>
    </source>
</evidence>
<evidence type="ECO:0000313" key="5">
    <source>
        <dbReference type="Proteomes" id="UP000790347"/>
    </source>
</evidence>
<evidence type="ECO:0000313" key="3">
    <source>
        <dbReference type="EMBL" id="KAH7645106.1"/>
    </source>
</evidence>
<sequence length="617" mass="71098">MLYHHHLACRSFIIVRGHHYSTNSLFKYHHLSRLFHLNHYQKKFHYSSLLSTLRRTLSSQSSTSTTTSDLKFARPNVYDTNSITINGLNSNLEKLQYISTLIVQLSTVRDITQKQSELALELCNIYYDSNPLERFRYLCFLSDELSTTIDVASQASSSFLQTQQRQEPYDAALLVDRLQKQIRPQYLDLFRQISRLPIGVKFLVDLRSDLITVLSHPQLVSELGPSSKVYLRLLSSQLSDLLSLWFNAGFLRLERVTWDSPTSILQKITEYEAVHPIRNWLDLKHRLGLYRRCYMFSHSCLQGEPLVILHVALVPSISSSIQEIICRTNLQQGNDNDITTATSSSITLNGSLLSEDHHKHHDALSSPIDGPTSSSTVTTIINGKTFKLQSFSRSPKVHQQIEDPNLVDAAVFYSISSTQKGLNGIDLGNQLIKQVAGGLKAEFPLMTRFSSLSPIPNFTEYLLTAIQAIQRQDDSKGFRKLWMRYSDYERLCGILAVKDEQTFWNRLIQLLRSGNWITDQTLVDSFREPLMRICAHYLYHEKRRGYALNPVANFHMKNGAVMWRLNWLADISTRGLSNSCGMMVNYRYFLERHHENSQIYMNEKRIITGDQFEKWLP</sequence>
<reference evidence="3" key="3">
    <citation type="journal article" date="2021" name="World Allergy Organ. J.">
        <title>Chromosome-level assembly of Dermatophagoides farinae genome and transcriptome reveals two novel allergens Der f 37 and Der f 39.</title>
        <authorList>
            <person name="Chen J."/>
            <person name="Cai Z."/>
            <person name="Fan D."/>
            <person name="Hu J."/>
            <person name="Hou Y."/>
            <person name="He Y."/>
            <person name="Zhang Z."/>
            <person name="Zhao Z."/>
            <person name="Gao P."/>
            <person name="Hu W."/>
            <person name="Sun J."/>
            <person name="Li J."/>
            <person name="Ji K."/>
        </authorList>
    </citation>
    <scope>NUCLEOTIDE SEQUENCE</scope>
    <source>
        <strain evidence="3">JKM2019</strain>
    </source>
</reference>
<feature type="domain" description="Malonyl-CoA decarboxylase N-terminal" evidence="2">
    <location>
        <begin position="173"/>
        <end position="246"/>
    </location>
</feature>
<dbReference type="PANTHER" id="PTHR28641">
    <property type="match status" value="1"/>
</dbReference>
<organism evidence="4 5">
    <name type="scientific">Dermatophagoides farinae</name>
    <name type="common">American house dust mite</name>
    <dbReference type="NCBI Taxonomy" id="6954"/>
    <lineage>
        <taxon>Eukaryota</taxon>
        <taxon>Metazoa</taxon>
        <taxon>Ecdysozoa</taxon>
        <taxon>Arthropoda</taxon>
        <taxon>Chelicerata</taxon>
        <taxon>Arachnida</taxon>
        <taxon>Acari</taxon>
        <taxon>Acariformes</taxon>
        <taxon>Sarcoptiformes</taxon>
        <taxon>Astigmata</taxon>
        <taxon>Psoroptidia</taxon>
        <taxon>Analgoidea</taxon>
        <taxon>Pyroglyphidae</taxon>
        <taxon>Dermatophagoidinae</taxon>
        <taxon>Dermatophagoides</taxon>
    </lineage>
</organism>
<proteinExistence type="predicted"/>
<dbReference type="Pfam" id="PF17408">
    <property type="entry name" value="MCD_N"/>
    <property type="match status" value="1"/>
</dbReference>
<dbReference type="InterPro" id="IPR007956">
    <property type="entry name" value="Malonyl_CoA_deC_C"/>
</dbReference>
<dbReference type="GO" id="GO:2001294">
    <property type="term" value="P:malonyl-CoA catabolic process"/>
    <property type="evidence" value="ECO:0007669"/>
    <property type="project" value="TreeGrafter"/>
</dbReference>
<name>A0A922I290_DERFA</name>
<evidence type="ECO:0000313" key="4">
    <source>
        <dbReference type="EMBL" id="KAH9520909.1"/>
    </source>
</evidence>